<dbReference type="InterPro" id="IPR003752">
    <property type="entry name" value="DiS_bond_form_DsbB/BdbC"/>
</dbReference>
<gene>
    <name evidence="6" type="ORF">TP2_10165</name>
</gene>
<evidence type="ECO:0008006" key="8">
    <source>
        <dbReference type="Google" id="ProtNLM"/>
    </source>
</evidence>
<dbReference type="InterPro" id="IPR023380">
    <property type="entry name" value="DsbB-like_sf"/>
</dbReference>
<evidence type="ECO:0000313" key="6">
    <source>
        <dbReference type="EMBL" id="KEO51833.1"/>
    </source>
</evidence>
<evidence type="ECO:0000256" key="1">
    <source>
        <dbReference type="ARBA" id="ARBA00004141"/>
    </source>
</evidence>
<evidence type="ECO:0000256" key="5">
    <source>
        <dbReference type="SAM" id="Phobius"/>
    </source>
</evidence>
<dbReference type="Pfam" id="PF02600">
    <property type="entry name" value="DsbB"/>
    <property type="match status" value="1"/>
</dbReference>
<dbReference type="eggNOG" id="COG1495">
    <property type="taxonomic scope" value="Bacteria"/>
</dbReference>
<evidence type="ECO:0000256" key="3">
    <source>
        <dbReference type="ARBA" id="ARBA00022989"/>
    </source>
</evidence>
<dbReference type="AlphaFoldDB" id="A0A074J894"/>
<comment type="subcellular location">
    <subcellularLocation>
        <location evidence="1">Membrane</location>
        <topology evidence="1">Multi-pass membrane protein</topology>
    </subcellularLocation>
</comment>
<name>A0A074J894_9RHOB</name>
<feature type="transmembrane region" description="Helical" evidence="5">
    <location>
        <begin position="43"/>
        <end position="59"/>
    </location>
</feature>
<dbReference type="EMBL" id="AUND01000034">
    <property type="protein sequence ID" value="KEO51833.1"/>
    <property type="molecule type" value="Genomic_DNA"/>
</dbReference>
<keyword evidence="2 5" id="KW-0812">Transmembrane</keyword>
<dbReference type="GO" id="GO:0006457">
    <property type="term" value="P:protein folding"/>
    <property type="evidence" value="ECO:0007669"/>
    <property type="project" value="InterPro"/>
</dbReference>
<proteinExistence type="predicted"/>
<dbReference type="Proteomes" id="UP000027432">
    <property type="component" value="Unassembled WGS sequence"/>
</dbReference>
<evidence type="ECO:0000256" key="2">
    <source>
        <dbReference type="ARBA" id="ARBA00022692"/>
    </source>
</evidence>
<dbReference type="RefSeq" id="WP_051692602.1">
    <property type="nucleotide sequence ID" value="NZ_AUND01000034.1"/>
</dbReference>
<keyword evidence="4 5" id="KW-0472">Membrane</keyword>
<dbReference type="STRING" id="1353537.TP2_10165"/>
<keyword evidence="7" id="KW-1185">Reference proteome</keyword>
<dbReference type="GO" id="GO:0016020">
    <property type="term" value="C:membrane"/>
    <property type="evidence" value="ECO:0007669"/>
    <property type="project" value="UniProtKB-SubCell"/>
</dbReference>
<sequence length="162" mass="17302">MQTRLDFRMLVGYAAAGSAFVLAGALMFQAIGYAPCHLCLLQRWPHLAAALIGLAILAFRLPGWTALLGMVAALTTSGLGFYHSGVERKIFAGPVDCTSGAVNTTLSAADLMKQINDAPLVRCDEIPWDIFGITMANLNAVGSLVLAGIWFWAFLKSRRSAA</sequence>
<keyword evidence="3 5" id="KW-1133">Transmembrane helix</keyword>
<feature type="transmembrane region" description="Helical" evidence="5">
    <location>
        <begin position="12"/>
        <end position="31"/>
    </location>
</feature>
<dbReference type="GO" id="GO:0015035">
    <property type="term" value="F:protein-disulfide reductase activity"/>
    <property type="evidence" value="ECO:0007669"/>
    <property type="project" value="InterPro"/>
</dbReference>
<feature type="transmembrane region" description="Helical" evidence="5">
    <location>
        <begin position="66"/>
        <end position="84"/>
    </location>
</feature>
<dbReference type="OrthoDB" id="9808637at2"/>
<comment type="caution">
    <text evidence="6">The sequence shown here is derived from an EMBL/GenBank/DDBJ whole genome shotgun (WGS) entry which is preliminary data.</text>
</comment>
<organism evidence="6 7">
    <name type="scientific">Thioclava pacifica DSM 10166</name>
    <dbReference type="NCBI Taxonomy" id="1353537"/>
    <lineage>
        <taxon>Bacteria</taxon>
        <taxon>Pseudomonadati</taxon>
        <taxon>Pseudomonadota</taxon>
        <taxon>Alphaproteobacteria</taxon>
        <taxon>Rhodobacterales</taxon>
        <taxon>Paracoccaceae</taxon>
        <taxon>Thioclava</taxon>
    </lineage>
</organism>
<reference evidence="6 7" key="1">
    <citation type="submission" date="2013-07" db="EMBL/GenBank/DDBJ databases">
        <title>Thioclava pacifica DSM 10166 Genome Sequencing.</title>
        <authorList>
            <person name="Lai Q."/>
            <person name="Shao Z."/>
        </authorList>
    </citation>
    <scope>NUCLEOTIDE SEQUENCE [LARGE SCALE GENOMIC DNA]</scope>
    <source>
        <strain evidence="6 7">DSM 10166</strain>
    </source>
</reference>
<evidence type="ECO:0000313" key="7">
    <source>
        <dbReference type="Proteomes" id="UP000027432"/>
    </source>
</evidence>
<dbReference type="PIRSF" id="PIRSF033913">
    <property type="entry name" value="S-S_format_DsbB"/>
    <property type="match status" value="1"/>
</dbReference>
<dbReference type="Gene3D" id="1.20.1550.10">
    <property type="entry name" value="DsbB-like"/>
    <property type="match status" value="1"/>
</dbReference>
<feature type="transmembrane region" description="Helical" evidence="5">
    <location>
        <begin position="130"/>
        <end position="155"/>
    </location>
</feature>
<dbReference type="SUPFAM" id="SSF158442">
    <property type="entry name" value="DsbB-like"/>
    <property type="match status" value="1"/>
</dbReference>
<dbReference type="InterPro" id="IPR024199">
    <property type="entry name" value="Uncharacterised_DsbB"/>
</dbReference>
<evidence type="ECO:0000256" key="4">
    <source>
        <dbReference type="ARBA" id="ARBA00023136"/>
    </source>
</evidence>
<accession>A0A074J894</accession>
<protein>
    <recommendedName>
        <fullName evidence="8">Dihydroneopterin aldolase</fullName>
    </recommendedName>
</protein>